<dbReference type="PANTHER" id="PTHR10982:SF21">
    <property type="entry name" value="FATTY ACID SYNTHASE SUBUNIT BETA"/>
    <property type="match status" value="1"/>
</dbReference>
<dbReference type="InterPro" id="IPR003965">
    <property type="entry name" value="Fatty_acid_synthase"/>
</dbReference>
<dbReference type="Pfam" id="PF08354">
    <property type="entry name" value="Fas1-AflB-like_hel"/>
    <property type="match status" value="1"/>
</dbReference>
<dbReference type="CDD" id="cd00828">
    <property type="entry name" value="elong_cond_enzymes"/>
    <property type="match status" value="1"/>
</dbReference>
<dbReference type="Pfam" id="PF01575">
    <property type="entry name" value="MaoC_dehydratas"/>
    <property type="match status" value="1"/>
</dbReference>
<dbReference type="Gene3D" id="3.20.20.70">
    <property type="entry name" value="Aldolase class I"/>
    <property type="match status" value="1"/>
</dbReference>
<dbReference type="GO" id="GO:0016787">
    <property type="term" value="F:hydrolase activity"/>
    <property type="evidence" value="ECO:0007669"/>
    <property type="project" value="UniProtKB-KW"/>
</dbReference>
<dbReference type="Pfam" id="PF00698">
    <property type="entry name" value="Acyl_transf_1"/>
    <property type="match status" value="1"/>
</dbReference>
<dbReference type="InterPro" id="IPR020841">
    <property type="entry name" value="PKS_Beta-ketoAc_synthase_dom"/>
</dbReference>
<comment type="similarity">
    <text evidence="1">Belongs to the enoyl-CoA hydratase/isomerase family.</text>
</comment>
<dbReference type="SUPFAM" id="SSF51735">
    <property type="entry name" value="NAD(P)-binding Rossmann-fold domains"/>
    <property type="match status" value="1"/>
</dbReference>
<evidence type="ECO:0000256" key="6">
    <source>
        <dbReference type="ARBA" id="ARBA00022857"/>
    </source>
</evidence>
<keyword evidence="6" id="KW-0521">NADP</keyword>
<dbReference type="Gene3D" id="3.30.70.3320">
    <property type="match status" value="1"/>
</dbReference>
<accession>A0A9E7AH21</accession>
<dbReference type="InterPro" id="IPR018201">
    <property type="entry name" value="Ketoacyl_synth_AS"/>
</dbReference>
<dbReference type="InterPro" id="IPR050830">
    <property type="entry name" value="Fungal_FAS"/>
</dbReference>
<organism evidence="10 11">
    <name type="scientific">Actinomyces graevenitzii</name>
    <dbReference type="NCBI Taxonomy" id="55565"/>
    <lineage>
        <taxon>Bacteria</taxon>
        <taxon>Bacillati</taxon>
        <taxon>Actinomycetota</taxon>
        <taxon>Actinomycetes</taxon>
        <taxon>Actinomycetales</taxon>
        <taxon>Actinomycetaceae</taxon>
        <taxon>Actinomyces</taxon>
    </lineage>
</organism>
<dbReference type="SUPFAM" id="SSF51412">
    <property type="entry name" value="Inosine monophosphate dehydrogenase (IMPDH)"/>
    <property type="match status" value="1"/>
</dbReference>
<keyword evidence="2" id="KW-0596">Phosphopantetheine</keyword>
<dbReference type="PROSITE" id="PS00606">
    <property type="entry name" value="KS3_1"/>
    <property type="match status" value="1"/>
</dbReference>
<dbReference type="GO" id="GO:0004318">
    <property type="term" value="F:enoyl-[acyl-carrier-protein] reductase (NADH) activity"/>
    <property type="evidence" value="ECO:0007669"/>
    <property type="project" value="InterPro"/>
</dbReference>
<feature type="domain" description="Ketosynthase family 3 (KS3)" evidence="9">
    <location>
        <begin position="2588"/>
        <end position="3053"/>
    </location>
</feature>
<dbReference type="InterPro" id="IPR014031">
    <property type="entry name" value="Ketoacyl_synth_C"/>
</dbReference>
<protein>
    <submittedName>
        <fullName evidence="10">DUF1729 domain-containing protein</fullName>
    </submittedName>
</protein>
<dbReference type="FunFam" id="3.40.366.10:FF:000009">
    <property type="entry name" value="Fatty acid synthase Fas"/>
    <property type="match status" value="1"/>
</dbReference>
<reference evidence="10" key="1">
    <citation type="submission" date="2022-05" db="EMBL/GenBank/DDBJ databases">
        <title>Using nanopore sequencing to obtain complete genomes from saliva samples.</title>
        <authorList>
            <person name="Baker J.L."/>
        </authorList>
    </citation>
    <scope>NUCLEOTIDE SEQUENCE</scope>
    <source>
        <strain evidence="10">JCVI-JB-Ag32</strain>
    </source>
</reference>
<evidence type="ECO:0000256" key="5">
    <source>
        <dbReference type="ARBA" id="ARBA00022801"/>
    </source>
</evidence>
<dbReference type="Gene3D" id="3.40.50.720">
    <property type="entry name" value="NAD(P)-binding Rossmann-like Domain"/>
    <property type="match status" value="1"/>
</dbReference>
<dbReference type="Gene3D" id="6.10.140.1400">
    <property type="match status" value="1"/>
</dbReference>
<feature type="region of interest" description="Disordered" evidence="8">
    <location>
        <begin position="1781"/>
        <end position="1808"/>
    </location>
</feature>
<evidence type="ECO:0000313" key="10">
    <source>
        <dbReference type="EMBL" id="UQF80510.1"/>
    </source>
</evidence>
<dbReference type="GO" id="GO:0006633">
    <property type="term" value="P:fatty acid biosynthetic process"/>
    <property type="evidence" value="ECO:0007669"/>
    <property type="project" value="InterPro"/>
</dbReference>
<dbReference type="InterPro" id="IPR047224">
    <property type="entry name" value="FAS_alpha_su_C"/>
</dbReference>
<name>A0A9E7AH21_9ACTO</name>
<dbReference type="GO" id="GO:0004315">
    <property type="term" value="F:3-oxoacyl-[acyl-carrier-protein] synthase activity"/>
    <property type="evidence" value="ECO:0007669"/>
    <property type="project" value="InterPro"/>
</dbReference>
<keyword evidence="7" id="KW-0560">Oxidoreductase</keyword>
<dbReference type="InterPro" id="IPR014043">
    <property type="entry name" value="Acyl_transferase_dom"/>
</dbReference>
<dbReference type="InterPro" id="IPR016035">
    <property type="entry name" value="Acyl_Trfase/lysoPLipase"/>
</dbReference>
<dbReference type="KEGG" id="agh:M3I41_04430"/>
<dbReference type="SUPFAM" id="SSF54637">
    <property type="entry name" value="Thioesterase/thiol ester dehydrase-isomerase"/>
    <property type="match status" value="1"/>
</dbReference>
<dbReference type="Gene3D" id="3.10.129.10">
    <property type="entry name" value="Hotdog Thioesterase"/>
    <property type="match status" value="1"/>
</dbReference>
<gene>
    <name evidence="10" type="ORF">M3I41_04430</name>
</gene>
<dbReference type="SMART" id="SM00827">
    <property type="entry name" value="PKS_AT"/>
    <property type="match status" value="1"/>
</dbReference>
<dbReference type="CDD" id="cd08950">
    <property type="entry name" value="KR_fFAS_SDR_c_like"/>
    <property type="match status" value="1"/>
</dbReference>
<dbReference type="InterPro" id="IPR001227">
    <property type="entry name" value="Ac_transferase_dom_sf"/>
</dbReference>
<dbReference type="Pfam" id="PF18094">
    <property type="entry name" value="DNA_pol_B_N"/>
    <property type="match status" value="1"/>
</dbReference>
<dbReference type="Gene3D" id="3.90.25.70">
    <property type="match status" value="1"/>
</dbReference>
<dbReference type="Pfam" id="PF22690">
    <property type="entry name" value="FAS_AT_central"/>
    <property type="match status" value="1"/>
</dbReference>
<dbReference type="InterPro" id="IPR013565">
    <property type="entry name" value="Fas1/AflB-like_central"/>
</dbReference>
<proteinExistence type="inferred from homology"/>
<evidence type="ECO:0000259" key="9">
    <source>
        <dbReference type="PROSITE" id="PS52004"/>
    </source>
</evidence>
<dbReference type="PANTHER" id="PTHR10982">
    <property type="entry name" value="MALONYL COA-ACYL CARRIER PROTEIN TRANSACYLASE"/>
    <property type="match status" value="1"/>
</dbReference>
<dbReference type="Pfam" id="PF00109">
    <property type="entry name" value="ketoacyl-synt"/>
    <property type="match status" value="1"/>
</dbReference>
<evidence type="ECO:0000256" key="7">
    <source>
        <dbReference type="ARBA" id="ARBA00023002"/>
    </source>
</evidence>
<dbReference type="PRINTS" id="PR01483">
    <property type="entry name" value="FASYNTHASE"/>
</dbReference>
<dbReference type="InterPro" id="IPR036291">
    <property type="entry name" value="NAD(P)-bd_dom_sf"/>
</dbReference>
<dbReference type="Gene3D" id="3.40.47.10">
    <property type="match status" value="1"/>
</dbReference>
<sequence length="3141" mass="329401">MTTTSAKQSVASRLHAGESFIVSFGGQATPWRETLESLVATDSRLASELVAVDQAVRDRLAPVATDLLTISPAGGRMLDDEGGVVTSGSGAEVSVPGILLAQHAALVAAAHTSVDLIDSSLRPRAVIGHSQGMLGVALLESLRAASAHHGENNAEVVEIHAVARLIGAAAARSVRRANLGPIGEVTPMLSVRGVPRAALDQVLNAAGLSEHISIGVTNGRTAFILSGRPADLEAAVSALEFAAKRSEREHKERLRGGEVLAPICEYLDTTVPFHSPLLEGAVEDTVAWANSCGINPELARYLAQAVLTDVVDWPTTVREAVGTDAAGKAEAKLIVDLGPGAVLARMSEAIVQGTGVTVVVAGTSAGIDKLDRSDYAPAPTVDRSAFAPHLSRLPDGRLSLDTAFTRLTGRSAIMLAGMTPTTVDPAIVAAAANAGYWAELAGGGQVTAEVLNHNLAGLEAALEPGRTAAFNAMFMDRYLWNLHLGTQRTLIRARAAGAPIDGIVITAGIPEREEAVPLLRRLRDEGFPYIALKPGTVDQIKQVLAIAREVPEMPVIIEIEDGHAGGHHSWEDLDSMLLATYDAIRAVDNVVLTVGGGIGNPERAADYITGRWALAYGTAPMPVDGVFVGSAAMTCLEAKTNDDVKQLLVDTPGISPSDNGGWVGSGKSAGGMTSGLSHLRADLYEIDNSSAKASRLIQELAGDEKLMAARRDEMIEALSHTAKPYFGDVESMSYLQWAKRYAQLCVAPASARPEATKPADYWADLDWADRLLDLLHRIEARVSEADHGQIVTLFPDLDSVLDADAAIARLAEVYPAADTTLVEPADAAWFVDLCRKHPKPVPFVPVVDADILRWWGTDSLWQSQDPRYTADQVRIIPGPVSVAGITTINEPVGHLLGRFETAAVEALLAAGVDPVDAAARLGECDGKAVGSRPVADVNAFVRSTPHVVWNGHLTTNPAVVLPSDAYQVVARPDVAPDAYDLDIKLDTHWDDLPGGEQIHAVRRLVVPLRLDGTSDGAAPEVDPSRISQTMGDLLVNTAGVGNVSIVGDHITSLPAVQSAVAGALDANGKVANQPFGTVHDTFTLASTLGYDHGAVTADALPETLSAAAIVPDALLGPCWPVVYACLGSVVEDGMPLIEGLLGAVHLDHTVDLRADLEQLAAKQPASRVSVDGWVEALEESSAGRVVAVHLELRDFATGELIAIMTERFAIRGRAHGTATPSAPAVAGGTGREIANSARRLLRRVKVTAPRDMTAFARVTGDFNPIHTSYNAAKVAGMSAPLVHGMWLSATAQQVVASTDPEGGHYDIVGWTYTMHGPVELGDQVEISVERTGLVRGGGFLLEATCRINGEIVSRGTAVTRAERTAYLYPGQGIQAQGMGLDERSSSKAAREIWDRADAHTRKELGFSILTLVRDNPTELTARGVTYRHPKGLLNLTQFTQVALATVAMATTARLEEAGALVEGAAFAGHSLGEYTALSAYGRVFPVETMISIVFQRGSTMHTLVPRAEDGSSNYRMGALRPNQCGIGASEVEAYVAEISQRTGEFLQIVNYNLAGVQYAVAGTVAGLEALAADARARAKARGGKNPFMLVPGIDVPFHSSVLRPGVDEFRSRLDALVPADIDIDRMVGLYVPNLVARPFELTQDFARSILEVVPSAQVEAILANWDAWIAQPVALGRALLIELLAWQFASPVRWIETQDVLFTPVDRGGLGIEKVIEVGLAASPTLANLASRTLALPHHAGNHVTVYNARRDEARVLATDTDPAVADEVVVEEPVAPAAAEPAPAAAPAPDAAPVAAPAPAAPAGAPSGADVADLPFTAKDGLNVLLAHSARIRPDQIGATDTTETLTNGVSSRRNQLLMDMGTELELASIDGAADADMSALAATVLKGAPNYKPFGPVLSEVIRQSISKLFGPSGQRPARIAERVQRTWGLGEGWAAHVNAAVLLGTREGASMRGDDLANLGTTGPLKTVAEVDALIDRAVQAVASDHGVSVAMPSAGGSGGGAQVSSEALDAFAAGLIGPDGALATTARTLLDTLGLTEKVAVASEQVDDEAERTRVALEAITAELGPNWVASVTPSFDSRRAVLIDDRWASAREDLGRIATGEINAETVNVESYTGLGRAVADQAAWWARQMREAGASERVAGVLEHISQVAAVKAEAGSAPVRWANEVAVVTGMAPHSIGAAVVAELLSGGATVIATASRLNHKRLEFATELYRQHASNGAQLWMVPANLSSYRDVDALAQWIGNAEVVTSGGTSTLVKPALVPTLLFPFAAGRVAGSLADAGPETESQARLLLWSVERSIAALSAIGTDTNVDHRLHVILPGSPNRGTFGGDGAYGEVKSALDAIVNRWSSEKQWAQRVSLAHPRIGWVRGTGLMGGNDPLVAAVEAAGVHTWSTEEIAHELVELCTEQVRAQAAVKPVEADLTGGLGDNVDLVALRENAAKAAAGQASEPVEASATIAALPSPATPVQPTAPNWGEVEADLEDMVVVVSTGEVSTWGSGRTRREAELGMTGGDDVELTAAGVLELAWGMGLLTWQDSPKAGWYDTDGNLVDEADILSRYRDEVVGRCGIREFVDDQLIAPVADEEVEVYLDRDISFNVADEATARTIAESDPAHTLISEDSESGEWIVTRLAGSLARVPRRAALSRTVGGQFPRDFDPQRWGIPASMTESLDRIASWNLVTAVEAFLNAGFSPAELLQAVHPADVASTQGTGFGGMESMRKMFVGRFLNEERPSDILQEALPNVVAAHVMQSFIGGYGSMVQPVSACATAAVSIEEGWDKIALGKAQVVVAGAIDDISVESVVGFGNMNATAEAAAMKAKGISPRHFSRANDRRRGGFVEAQGGGTVILARGDVAAKLGLPVAAVLGFVSSYADGAHTSIPAPGLGALAAGRGGSNSRLAKSLVKLGVEADDIAVVSKHDTSTGANDPNESELHTRLAKALGRSEGNPLVAVSQKTITGHAKGGAAVFQVAGLTEILATGVAPGNASLDCVDIKLKKDGFWIWPRKAMRLAGRGGESGRVPGAGPIRAGLATSLGFGHVSGLLAMVHPGAFESALRKAGGQQAVDAWLASANARLAAGTRRRRAGMIGRVALFEQIDGRRLGEETETRDPHEVEAAMLLDPEARLGADGVYHAGE</sequence>
<evidence type="ECO:0000256" key="1">
    <source>
        <dbReference type="ARBA" id="ARBA00005254"/>
    </source>
</evidence>
<dbReference type="EMBL" id="CP097095">
    <property type="protein sequence ID" value="UQF80510.1"/>
    <property type="molecule type" value="Genomic_DNA"/>
</dbReference>
<dbReference type="PROSITE" id="PS52004">
    <property type="entry name" value="KS3_2"/>
    <property type="match status" value="1"/>
</dbReference>
<dbReference type="InterPro" id="IPR055118">
    <property type="entry name" value="FAS-like_AT_central"/>
</dbReference>
<evidence type="ECO:0000256" key="8">
    <source>
        <dbReference type="SAM" id="MobiDB-lite"/>
    </source>
</evidence>
<evidence type="ECO:0000313" key="11">
    <source>
        <dbReference type="Proteomes" id="UP000830236"/>
    </source>
</evidence>
<dbReference type="Gene3D" id="3.40.366.10">
    <property type="entry name" value="Malonyl-Coenzyme A Acyl Carrier Protein, domain 2"/>
    <property type="match status" value="3"/>
</dbReference>
<dbReference type="InterPro" id="IPR029069">
    <property type="entry name" value="HotDog_dom_sf"/>
</dbReference>
<dbReference type="GO" id="GO:0005835">
    <property type="term" value="C:fatty acid synthase complex"/>
    <property type="evidence" value="ECO:0007669"/>
    <property type="project" value="InterPro"/>
</dbReference>
<dbReference type="GO" id="GO:0004312">
    <property type="term" value="F:fatty acid synthase activity"/>
    <property type="evidence" value="ECO:0007669"/>
    <property type="project" value="InterPro"/>
</dbReference>
<keyword evidence="5" id="KW-0378">Hydrolase</keyword>
<dbReference type="InterPro" id="IPR002539">
    <property type="entry name" value="MaoC-like_dom"/>
</dbReference>
<dbReference type="SUPFAM" id="SSF52151">
    <property type="entry name" value="FabD/lysophospholipase-like"/>
    <property type="match status" value="2"/>
</dbReference>
<dbReference type="Pfam" id="PF02801">
    <property type="entry name" value="Ketoacyl-synt_C"/>
    <property type="match status" value="1"/>
</dbReference>
<evidence type="ECO:0000256" key="4">
    <source>
        <dbReference type="ARBA" id="ARBA00022679"/>
    </source>
</evidence>
<dbReference type="SUPFAM" id="SSF53901">
    <property type="entry name" value="Thiolase-like"/>
    <property type="match status" value="2"/>
</dbReference>
<keyword evidence="4" id="KW-0808">Transferase</keyword>
<dbReference type="InterPro" id="IPR016039">
    <property type="entry name" value="Thiolase-like"/>
</dbReference>
<dbReference type="Gene3D" id="1.20.930.70">
    <property type="match status" value="1"/>
</dbReference>
<keyword evidence="3" id="KW-0597">Phosphoprotein</keyword>
<evidence type="ECO:0000256" key="2">
    <source>
        <dbReference type="ARBA" id="ARBA00022450"/>
    </source>
</evidence>
<dbReference type="InterPro" id="IPR014030">
    <property type="entry name" value="Ketoacyl_synth_N"/>
</dbReference>
<dbReference type="InterPro" id="IPR013785">
    <property type="entry name" value="Aldolase_TIM"/>
</dbReference>
<evidence type="ECO:0000256" key="3">
    <source>
        <dbReference type="ARBA" id="ARBA00022553"/>
    </source>
</evidence>
<dbReference type="Proteomes" id="UP000830236">
    <property type="component" value="Chromosome"/>
</dbReference>